<dbReference type="CDD" id="cd07012">
    <property type="entry name" value="PBP2_Bug_TTT"/>
    <property type="match status" value="1"/>
</dbReference>
<dbReference type="KEGG" id="vei:Veis_2701"/>
<dbReference type="PANTHER" id="PTHR42928">
    <property type="entry name" value="TRICARBOXYLATE-BINDING PROTEIN"/>
    <property type="match status" value="1"/>
</dbReference>
<organism evidence="3 4">
    <name type="scientific">Verminephrobacter eiseniae (strain EF01-2)</name>
    <dbReference type="NCBI Taxonomy" id="391735"/>
    <lineage>
        <taxon>Bacteria</taxon>
        <taxon>Pseudomonadati</taxon>
        <taxon>Pseudomonadota</taxon>
        <taxon>Betaproteobacteria</taxon>
        <taxon>Burkholderiales</taxon>
        <taxon>Comamonadaceae</taxon>
        <taxon>Verminephrobacter</taxon>
    </lineage>
</organism>
<dbReference type="Proteomes" id="UP000000374">
    <property type="component" value="Chromosome"/>
</dbReference>
<dbReference type="eggNOG" id="COG3181">
    <property type="taxonomic scope" value="Bacteria"/>
</dbReference>
<dbReference type="PANTHER" id="PTHR42928:SF5">
    <property type="entry name" value="BLR1237 PROTEIN"/>
    <property type="match status" value="1"/>
</dbReference>
<reference evidence="4" key="1">
    <citation type="submission" date="2006-12" db="EMBL/GenBank/DDBJ databases">
        <title>Complete sequence of chromosome 1 of Verminephrobacter eiseniae EF01-2.</title>
        <authorList>
            <person name="Copeland A."/>
            <person name="Lucas S."/>
            <person name="Lapidus A."/>
            <person name="Barry K."/>
            <person name="Detter J.C."/>
            <person name="Glavina del Rio T."/>
            <person name="Dalin E."/>
            <person name="Tice H."/>
            <person name="Pitluck S."/>
            <person name="Chertkov O."/>
            <person name="Brettin T."/>
            <person name="Bruce D."/>
            <person name="Han C."/>
            <person name="Tapia R."/>
            <person name="Gilna P."/>
            <person name="Schmutz J."/>
            <person name="Larimer F."/>
            <person name="Land M."/>
            <person name="Hauser L."/>
            <person name="Kyrpides N."/>
            <person name="Kim E."/>
            <person name="Stahl D."/>
            <person name="Richardson P."/>
        </authorList>
    </citation>
    <scope>NUCLEOTIDE SEQUENCE [LARGE SCALE GENOMIC DNA]</scope>
    <source>
        <strain evidence="4">EF01-2</strain>
    </source>
</reference>
<dbReference type="InterPro" id="IPR005064">
    <property type="entry name" value="BUG"/>
</dbReference>
<evidence type="ECO:0000313" key="4">
    <source>
        <dbReference type="Proteomes" id="UP000000374"/>
    </source>
</evidence>
<dbReference type="Gene3D" id="3.40.190.10">
    <property type="entry name" value="Periplasmic binding protein-like II"/>
    <property type="match status" value="1"/>
</dbReference>
<comment type="similarity">
    <text evidence="1">Belongs to the UPF0065 (bug) family.</text>
</comment>
<dbReference type="SUPFAM" id="SSF53850">
    <property type="entry name" value="Periplasmic binding protein-like II"/>
    <property type="match status" value="1"/>
</dbReference>
<gene>
    <name evidence="3" type="ordered locus">Veis_2701</name>
</gene>
<keyword evidence="4" id="KW-1185">Reference proteome</keyword>
<dbReference type="STRING" id="391735.Veis_2701"/>
<dbReference type="AlphaFoldDB" id="A1WLD6"/>
<proteinExistence type="inferred from homology"/>
<feature type="region of interest" description="Disordered" evidence="2">
    <location>
        <begin position="1"/>
        <end position="65"/>
    </location>
</feature>
<evidence type="ECO:0000313" key="3">
    <source>
        <dbReference type="EMBL" id="ABM58443.1"/>
    </source>
</evidence>
<dbReference type="Gene3D" id="3.40.190.150">
    <property type="entry name" value="Bordetella uptake gene, domain 1"/>
    <property type="match status" value="1"/>
</dbReference>
<sequence length="420" mass="44583">MMARCAGPRADSLNQRHELAHPPQTVQRADRPARVDGRHAKNPTSRQLRRRTAGRRCRPRCGGPHRGLIDRMGPAGLIDLIGLIDPTDDPLMTMPRLRPPLNSLAMTLVAVLAAAGVSAQDAYPSRTVTMVVPTVAAGTTDLSARMLAQALAPVLGQSVVVDNRGGGGGSIAATAVKRAAPDGYTLLMQYSGYHVITPLITPQKQWEHADFQPVANVLSAPQIIVVRSSLPVKTLADLIAYAKANPGKLNYASAGTGSLQHVTGVMLEQHAGIQMVHVPYGKGTGPALQDLLGDQVDLTFGTAPSFLPHAATGKLRVLAVTGKERLHNLPDVPTTAEAGYPKVDATSWFAVFAPAAVPKPVIDKLSADIRTVVQSTAFRQKALEYGVTADYQNPRQLGDKVQADLASWAPVVKTLKLAAQ</sequence>
<dbReference type="HOGENOM" id="CLU_045683_0_0_4"/>
<evidence type="ECO:0000256" key="1">
    <source>
        <dbReference type="ARBA" id="ARBA00006987"/>
    </source>
</evidence>
<feature type="compositionally biased region" description="Basic and acidic residues" evidence="2">
    <location>
        <begin position="28"/>
        <end position="39"/>
    </location>
</feature>
<dbReference type="Pfam" id="PF03401">
    <property type="entry name" value="TctC"/>
    <property type="match status" value="1"/>
</dbReference>
<protein>
    <submittedName>
        <fullName evidence="3">Uncharacterized protein UPF0065</fullName>
    </submittedName>
</protein>
<dbReference type="EMBL" id="CP000542">
    <property type="protein sequence ID" value="ABM58443.1"/>
    <property type="molecule type" value="Genomic_DNA"/>
</dbReference>
<name>A1WLD6_VEREI</name>
<accession>A1WLD6</accession>
<evidence type="ECO:0000256" key="2">
    <source>
        <dbReference type="SAM" id="MobiDB-lite"/>
    </source>
</evidence>
<dbReference type="InterPro" id="IPR042100">
    <property type="entry name" value="Bug_dom1"/>
</dbReference>
<feature type="compositionally biased region" description="Basic residues" evidence="2">
    <location>
        <begin position="47"/>
        <end position="59"/>
    </location>
</feature>